<dbReference type="PROSITE" id="PS51371">
    <property type="entry name" value="CBS"/>
    <property type="match status" value="2"/>
</dbReference>
<proteinExistence type="predicted"/>
<reference evidence="5" key="1">
    <citation type="journal article" date="2019" name="Int. J. Syst. Evol. Microbiol.">
        <title>The Global Catalogue of Microorganisms (GCM) 10K type strain sequencing project: providing services to taxonomists for standard genome sequencing and annotation.</title>
        <authorList>
            <consortium name="The Broad Institute Genomics Platform"/>
            <consortium name="The Broad Institute Genome Sequencing Center for Infectious Disease"/>
            <person name="Wu L."/>
            <person name="Ma J."/>
        </authorList>
    </citation>
    <scope>NUCLEOTIDE SEQUENCE [LARGE SCALE GENOMIC DNA]</scope>
    <source>
        <strain evidence="5">NBRC 112502</strain>
    </source>
</reference>
<gene>
    <name evidence="4" type="ORF">GCM10010909_24740</name>
</gene>
<dbReference type="PANTHER" id="PTHR43080:SF2">
    <property type="entry name" value="CBS DOMAIN-CONTAINING PROTEIN"/>
    <property type="match status" value="1"/>
</dbReference>
<dbReference type="Pfam" id="PF00571">
    <property type="entry name" value="CBS"/>
    <property type="match status" value="2"/>
</dbReference>
<feature type="domain" description="CBS" evidence="3">
    <location>
        <begin position="8"/>
        <end position="67"/>
    </location>
</feature>
<dbReference type="EMBL" id="BSOS01000067">
    <property type="protein sequence ID" value="GLR67793.1"/>
    <property type="molecule type" value="Genomic_DNA"/>
</dbReference>
<evidence type="ECO:0000256" key="1">
    <source>
        <dbReference type="ARBA" id="ARBA00023122"/>
    </source>
</evidence>
<evidence type="ECO:0000256" key="2">
    <source>
        <dbReference type="PROSITE-ProRule" id="PRU00703"/>
    </source>
</evidence>
<feature type="domain" description="CBS" evidence="3">
    <location>
        <begin position="76"/>
        <end position="133"/>
    </location>
</feature>
<organism evidence="4 5">
    <name type="scientific">Acidocella aquatica</name>
    <dbReference type="NCBI Taxonomy" id="1922313"/>
    <lineage>
        <taxon>Bacteria</taxon>
        <taxon>Pseudomonadati</taxon>
        <taxon>Pseudomonadota</taxon>
        <taxon>Alphaproteobacteria</taxon>
        <taxon>Acetobacterales</taxon>
        <taxon>Acidocellaceae</taxon>
        <taxon>Acidocella</taxon>
    </lineage>
</organism>
<dbReference type="PANTHER" id="PTHR43080">
    <property type="entry name" value="CBS DOMAIN-CONTAINING PROTEIN CBSX3, MITOCHONDRIAL"/>
    <property type="match status" value="1"/>
</dbReference>
<evidence type="ECO:0000259" key="3">
    <source>
        <dbReference type="PROSITE" id="PS51371"/>
    </source>
</evidence>
<keyword evidence="5" id="KW-1185">Reference proteome</keyword>
<dbReference type="InterPro" id="IPR000644">
    <property type="entry name" value="CBS_dom"/>
</dbReference>
<protein>
    <submittedName>
        <fullName evidence="4">Inosine-5-monophosphate dehydrogenase</fullName>
    </submittedName>
</protein>
<sequence length="144" mass="15364">MILQAILANKPAGFIAVAPDMRISAVIDILAEKHIGAVLVVRPQNDLVGILSERDVVRTLAASAAATLDMTVAQLMTSNPATATLATTVEEAMELMTNGRFRHLPVLEDGRLIGLVSIGDVVKARIDQQKYEVDTLRTYVVGGA</sequence>
<evidence type="ECO:0000313" key="5">
    <source>
        <dbReference type="Proteomes" id="UP001156641"/>
    </source>
</evidence>
<dbReference type="Proteomes" id="UP001156641">
    <property type="component" value="Unassembled WGS sequence"/>
</dbReference>
<dbReference type="SUPFAM" id="SSF54631">
    <property type="entry name" value="CBS-domain pair"/>
    <property type="match status" value="1"/>
</dbReference>
<dbReference type="InterPro" id="IPR044725">
    <property type="entry name" value="CBSX3_CBS_dom"/>
</dbReference>
<accession>A0ABQ6A829</accession>
<dbReference type="RefSeq" id="WP_284258546.1">
    <property type="nucleotide sequence ID" value="NZ_BSOS01000067.1"/>
</dbReference>
<keyword evidence="1 2" id="KW-0129">CBS domain</keyword>
<dbReference type="InterPro" id="IPR051257">
    <property type="entry name" value="Diverse_CBS-Domain"/>
</dbReference>
<dbReference type="Gene3D" id="3.10.580.10">
    <property type="entry name" value="CBS-domain"/>
    <property type="match status" value="1"/>
</dbReference>
<evidence type="ECO:0000313" key="4">
    <source>
        <dbReference type="EMBL" id="GLR67793.1"/>
    </source>
</evidence>
<name>A0ABQ6A829_9PROT</name>
<dbReference type="CDD" id="cd04623">
    <property type="entry name" value="CBS_pair_bac_euk"/>
    <property type="match status" value="1"/>
</dbReference>
<comment type="caution">
    <text evidence="4">The sequence shown here is derived from an EMBL/GenBank/DDBJ whole genome shotgun (WGS) entry which is preliminary data.</text>
</comment>
<dbReference type="InterPro" id="IPR046342">
    <property type="entry name" value="CBS_dom_sf"/>
</dbReference>
<dbReference type="SMART" id="SM00116">
    <property type="entry name" value="CBS"/>
    <property type="match status" value="2"/>
</dbReference>